<dbReference type="Proteomes" id="UP001169027">
    <property type="component" value="Unassembled WGS sequence"/>
</dbReference>
<protein>
    <submittedName>
        <fullName evidence="2">Uncharacterized protein</fullName>
    </submittedName>
</protein>
<dbReference type="RefSeq" id="WP_301810107.1">
    <property type="nucleotide sequence ID" value="NZ_JAUJZH010000009.1"/>
</dbReference>
<keyword evidence="1" id="KW-1133">Transmembrane helix</keyword>
<feature type="transmembrane region" description="Helical" evidence="1">
    <location>
        <begin position="20"/>
        <end position="44"/>
    </location>
</feature>
<evidence type="ECO:0000313" key="2">
    <source>
        <dbReference type="EMBL" id="MDO1533470.1"/>
    </source>
</evidence>
<organism evidence="2 3">
    <name type="scientific">Variovorax ginsengisoli</name>
    <dbReference type="NCBI Taxonomy" id="363844"/>
    <lineage>
        <taxon>Bacteria</taxon>
        <taxon>Pseudomonadati</taxon>
        <taxon>Pseudomonadota</taxon>
        <taxon>Betaproteobacteria</taxon>
        <taxon>Burkholderiales</taxon>
        <taxon>Comamonadaceae</taxon>
        <taxon>Variovorax</taxon>
    </lineage>
</organism>
<name>A0ABT8S3G4_9BURK</name>
<gene>
    <name evidence="2" type="ORF">Q2T77_14330</name>
</gene>
<sequence length="87" mass="8934">MEKAMNTTEGSGNAPQASRFAGALMVAVMLVLAAGVVALEFGFYQAFDDNRLKLDASAASSALDLFAPNGAEDDAQKSPSATAPPVR</sequence>
<evidence type="ECO:0000313" key="3">
    <source>
        <dbReference type="Proteomes" id="UP001169027"/>
    </source>
</evidence>
<keyword evidence="3" id="KW-1185">Reference proteome</keyword>
<keyword evidence="1" id="KW-0472">Membrane</keyword>
<reference evidence="2" key="1">
    <citation type="submission" date="2023-06" db="EMBL/GenBank/DDBJ databases">
        <authorList>
            <person name="Jiang Y."/>
            <person name="Liu Q."/>
        </authorList>
    </citation>
    <scope>NUCLEOTIDE SEQUENCE</scope>
    <source>
        <strain evidence="2">CGMCC 1.12090</strain>
    </source>
</reference>
<keyword evidence="1" id="KW-0812">Transmembrane</keyword>
<accession>A0ABT8S3G4</accession>
<dbReference type="EMBL" id="JAUKVY010000009">
    <property type="protein sequence ID" value="MDO1533470.1"/>
    <property type="molecule type" value="Genomic_DNA"/>
</dbReference>
<evidence type="ECO:0000256" key="1">
    <source>
        <dbReference type="SAM" id="Phobius"/>
    </source>
</evidence>
<proteinExistence type="predicted"/>
<comment type="caution">
    <text evidence="2">The sequence shown here is derived from an EMBL/GenBank/DDBJ whole genome shotgun (WGS) entry which is preliminary data.</text>
</comment>